<feature type="transmembrane region" description="Helical" evidence="2">
    <location>
        <begin position="828"/>
        <end position="845"/>
    </location>
</feature>
<evidence type="ECO:0000256" key="1">
    <source>
        <dbReference type="SAM" id="MobiDB-lite"/>
    </source>
</evidence>
<evidence type="ECO:0000256" key="3">
    <source>
        <dbReference type="SAM" id="SignalP"/>
    </source>
</evidence>
<gene>
    <name evidence="5" type="ORF">TrLO_g6803</name>
</gene>
<dbReference type="AlphaFoldDB" id="A0A9W7FBY5"/>
<dbReference type="EMBL" id="BRXW01000137">
    <property type="protein sequence ID" value="GMI09341.1"/>
    <property type="molecule type" value="Genomic_DNA"/>
</dbReference>
<accession>A0A9W7FBY5</accession>
<dbReference type="SMART" id="SM01411">
    <property type="entry name" value="Ephrin_rec_like"/>
    <property type="match status" value="1"/>
</dbReference>
<dbReference type="SUPFAM" id="SSF51126">
    <property type="entry name" value="Pectin lyase-like"/>
    <property type="match status" value="1"/>
</dbReference>
<dbReference type="SUPFAM" id="SSF57184">
    <property type="entry name" value="Growth factor receptor domain"/>
    <property type="match status" value="1"/>
</dbReference>
<dbReference type="InterPro" id="IPR011050">
    <property type="entry name" value="Pectin_lyase_fold/virulence"/>
</dbReference>
<dbReference type="PANTHER" id="PTHR46967:SF2">
    <property type="entry name" value="SUSHI, VON WILLEBRAND FACTOR TYPE A, EGF AND PENTRAXIN DOMAIN-CONTAINING PROTEIN 1-LIKE"/>
    <property type="match status" value="1"/>
</dbReference>
<dbReference type="Gene3D" id="2.10.50.10">
    <property type="entry name" value="Tumor Necrosis Factor Receptor, subunit A, domain 2"/>
    <property type="match status" value="1"/>
</dbReference>
<keyword evidence="2" id="KW-0472">Membrane</keyword>
<dbReference type="PANTHER" id="PTHR46967">
    <property type="entry name" value="INSULIN-LIKE GROWTH FACTOR BINDING PROTEIN,N-TERMINAL"/>
    <property type="match status" value="1"/>
</dbReference>
<dbReference type="Pfam" id="PF13229">
    <property type="entry name" value="Beta_helix"/>
    <property type="match status" value="1"/>
</dbReference>
<comment type="caution">
    <text evidence="5">The sequence shown here is derived from an EMBL/GenBank/DDBJ whole genome shotgun (WGS) entry which is preliminary data.</text>
</comment>
<organism evidence="5 6">
    <name type="scientific">Triparma laevis f. longispina</name>
    <dbReference type="NCBI Taxonomy" id="1714387"/>
    <lineage>
        <taxon>Eukaryota</taxon>
        <taxon>Sar</taxon>
        <taxon>Stramenopiles</taxon>
        <taxon>Ochrophyta</taxon>
        <taxon>Bolidophyceae</taxon>
        <taxon>Parmales</taxon>
        <taxon>Triparmaceae</taxon>
        <taxon>Triparma</taxon>
    </lineage>
</organism>
<keyword evidence="6" id="KW-1185">Reference proteome</keyword>
<name>A0A9W7FBY5_9STRA</name>
<dbReference type="OrthoDB" id="199216at2759"/>
<reference evidence="6" key="1">
    <citation type="journal article" date="2023" name="Commun. Biol.">
        <title>Genome analysis of Parmales, the sister group of diatoms, reveals the evolutionary specialization of diatoms from phago-mixotrophs to photoautotrophs.</title>
        <authorList>
            <person name="Ban H."/>
            <person name="Sato S."/>
            <person name="Yoshikawa S."/>
            <person name="Yamada K."/>
            <person name="Nakamura Y."/>
            <person name="Ichinomiya M."/>
            <person name="Sato N."/>
            <person name="Blanc-Mathieu R."/>
            <person name="Endo H."/>
            <person name="Kuwata A."/>
            <person name="Ogata H."/>
        </authorList>
    </citation>
    <scope>NUCLEOTIDE SEQUENCE [LARGE SCALE GENOMIC DNA]</scope>
    <source>
        <strain evidence="6">NIES 3700</strain>
    </source>
</reference>
<keyword evidence="3" id="KW-0732">Signal</keyword>
<feature type="region of interest" description="Disordered" evidence="1">
    <location>
        <begin position="902"/>
        <end position="940"/>
    </location>
</feature>
<feature type="chain" id="PRO_5040785376" description="Right handed beta helix domain-containing protein" evidence="3">
    <location>
        <begin position="23"/>
        <end position="940"/>
    </location>
</feature>
<keyword evidence="2" id="KW-1133">Transmembrane helix</keyword>
<feature type="signal peptide" evidence="3">
    <location>
        <begin position="1"/>
        <end position="22"/>
    </location>
</feature>
<evidence type="ECO:0000256" key="2">
    <source>
        <dbReference type="SAM" id="Phobius"/>
    </source>
</evidence>
<dbReference type="Proteomes" id="UP001165122">
    <property type="component" value="Unassembled WGS sequence"/>
</dbReference>
<feature type="transmembrane region" description="Helical" evidence="2">
    <location>
        <begin position="689"/>
        <end position="713"/>
    </location>
</feature>
<feature type="transmembrane region" description="Helical" evidence="2">
    <location>
        <begin position="635"/>
        <end position="655"/>
    </location>
</feature>
<feature type="domain" description="Right handed beta helix" evidence="4">
    <location>
        <begin position="99"/>
        <end position="229"/>
    </location>
</feature>
<evidence type="ECO:0000313" key="6">
    <source>
        <dbReference type="Proteomes" id="UP001165122"/>
    </source>
</evidence>
<dbReference type="InterPro" id="IPR009030">
    <property type="entry name" value="Growth_fac_rcpt_cys_sf"/>
</dbReference>
<keyword evidence="2" id="KW-0812">Transmembrane</keyword>
<evidence type="ECO:0000313" key="5">
    <source>
        <dbReference type="EMBL" id="GMI09341.1"/>
    </source>
</evidence>
<feature type="transmembrane region" description="Helical" evidence="2">
    <location>
        <begin position="719"/>
        <end position="740"/>
    </location>
</feature>
<sequence>MLLPSPLQLLPLLLLPLTPIHCSTHRVSSGTSLVSTLASSNEGDDIILTNSASTYTAISATAEAAFAFPHPLNLICETETPCKLSGSDSWGVLMLFTGTSSYNTIANVIVKFGNRIAGGGAYCQETKVSFINVKFIDSTSGSNYYGGGLYVRDGSHVSLEQCEFERNQSPGGFGRGGAVYIDDGSVVEITATTFKDNEANTDEYSGGGIWVHSGYVTLLGCKFENNTPNDLTRNGGTIDVSPCTGGYHGSSGAELTTYGEITGSLLSYDCSACEEGKTTAVGGESCVLCEPGKYNDVEGAAECDNCGSNYFSSTPGSTSCTICSTGRYSLSSTVTSSDFCRYYAPNSIAEITTFTVIAGQPKIIPLSLKDNTDAVMQGSLGFDEDWVMVTANSTITSVAYNRTFTNGISNIGEYSTTSSNQPQISLTFDAAVDWSVQIRNPLNLNHFKNSPLTIKVLPSISTVSSMKMEFPVAITAGDRLFGKIKTFYEFLNPTFSSDDDILWWLSFDSDGDKFSAVPKPLSKDYYVSSELLLVAGSYRLHCSINDEELSPIGFLVLPAEVDASESTHNLLNVNFVDSTLATTWEVEVIPRDRYGNLIIDVGGDGDVWFTLELETEGADSPITINVLPAPVDSLVPLYVGICSTLLLMPLSIFVYKKAASRGIERDLEKKLSADERLLEMIQNRIKRQYFWLAVETIDVLSDMLNFLVVVVSGVPLGSVQFILLLGVACMSCPTGIYGAFMRLRIISGYHKIQDGDAQTLEIYAKSVCHTADMSEITVDNLLIRLDMMAMDLTVIEIALRGMLLEDFPSALINLGFVVSNGDLSLDNGYSLFPLFAGLVSVFLIGRKSGLLDKRNEVIEVKREVEEALEKEEEGDGGAGAGVVRNLSAKLMTEVFGKEAKAAHTLRQGSSKQRVVRQTSASLKQKRQESLKLESVLPEPE</sequence>
<protein>
    <recommendedName>
        <fullName evidence="4">Right handed beta helix domain-containing protein</fullName>
    </recommendedName>
</protein>
<evidence type="ECO:0000259" key="4">
    <source>
        <dbReference type="Pfam" id="PF13229"/>
    </source>
</evidence>
<proteinExistence type="predicted"/>
<feature type="compositionally biased region" description="Polar residues" evidence="1">
    <location>
        <begin position="906"/>
        <end position="922"/>
    </location>
</feature>
<dbReference type="InterPro" id="IPR039448">
    <property type="entry name" value="Beta_helix"/>
</dbReference>